<protein>
    <submittedName>
        <fullName evidence="2">FAD-dependent oxidoreductase</fullName>
    </submittedName>
</protein>
<name>A0A9X2F2K7_9SPHI</name>
<evidence type="ECO:0000313" key="3">
    <source>
        <dbReference type="Proteomes" id="UP001155182"/>
    </source>
</evidence>
<dbReference type="Gene3D" id="3.50.50.60">
    <property type="entry name" value="FAD/NAD(P)-binding domain"/>
    <property type="match status" value="1"/>
</dbReference>
<dbReference type="InterPro" id="IPR002938">
    <property type="entry name" value="FAD-bd"/>
</dbReference>
<dbReference type="Pfam" id="PF01494">
    <property type="entry name" value="FAD_binding_3"/>
    <property type="match status" value="1"/>
</dbReference>
<dbReference type="PANTHER" id="PTHR42685:SF22">
    <property type="entry name" value="CONDITIONED MEDIUM FACTOR RECEPTOR 1"/>
    <property type="match status" value="1"/>
</dbReference>
<evidence type="ECO:0000259" key="1">
    <source>
        <dbReference type="Pfam" id="PF01494"/>
    </source>
</evidence>
<dbReference type="EMBL" id="JAMWYS010000036">
    <property type="protein sequence ID" value="MCO4293549.1"/>
    <property type="molecule type" value="Genomic_DNA"/>
</dbReference>
<organism evidence="2 3">
    <name type="scientific">Solitalea agri</name>
    <dbReference type="NCBI Taxonomy" id="2953739"/>
    <lineage>
        <taxon>Bacteria</taxon>
        <taxon>Pseudomonadati</taxon>
        <taxon>Bacteroidota</taxon>
        <taxon>Sphingobacteriia</taxon>
        <taxon>Sphingobacteriales</taxon>
        <taxon>Sphingobacteriaceae</taxon>
        <taxon>Solitalea</taxon>
    </lineage>
</organism>
<dbReference type="RefSeq" id="WP_252588204.1">
    <property type="nucleotide sequence ID" value="NZ_JAMWYS010000036.1"/>
</dbReference>
<dbReference type="SUPFAM" id="SSF51905">
    <property type="entry name" value="FAD/NAD(P)-binding domain"/>
    <property type="match status" value="1"/>
</dbReference>
<comment type="caution">
    <text evidence="2">The sequence shown here is derived from an EMBL/GenBank/DDBJ whole genome shotgun (WGS) entry which is preliminary data.</text>
</comment>
<reference evidence="2" key="1">
    <citation type="submission" date="2022-06" db="EMBL/GenBank/DDBJ databases">
        <title>Solitalea sp. MAHUQ-68 isolated from rhizospheric soil.</title>
        <authorList>
            <person name="Huq M.A."/>
        </authorList>
    </citation>
    <scope>NUCLEOTIDE SEQUENCE</scope>
    <source>
        <strain evidence="2">MAHUQ-68</strain>
    </source>
</reference>
<dbReference type="AlphaFoldDB" id="A0A9X2F2K7"/>
<proteinExistence type="predicted"/>
<dbReference type="PRINTS" id="PR00420">
    <property type="entry name" value="RNGMNOXGNASE"/>
</dbReference>
<dbReference type="InterPro" id="IPR050407">
    <property type="entry name" value="Geranylgeranyl_reductase"/>
</dbReference>
<dbReference type="InterPro" id="IPR036188">
    <property type="entry name" value="FAD/NAD-bd_sf"/>
</dbReference>
<sequence>MDFEVAIIGGGLAGLGLAIQLSKAGHRVILFEKEQYPFHKVCGEYISMESWDFLESLGIPLDEMKLPRITRLHISDCNGRVLQQKLNPGGFGISRYTLDDQLAAIAKLHGTELMQGVKVSDIQFENDQHYLKTSSGDFTAKVVCGAWGKRSNLDIKLKRPFIENTKLKTRQYIGVKYHVKLDFPKDLIELHNFEDGYCGISAVDNNRFCLCYLTTAQQLQQNQNNIKRLEDRVLKKNPLLDNYFSNADFLYEEPLAISQISFARKQAVEDYIFMAGDSAGMITPLCGNGMSMALHASKLLNIVLTDYLNGSISRTQAEKQYDQLWRENFSTRLSAGRVFQKLFGNPTVTNLTLKSLSHLPALASKLIDLTHGGPF</sequence>
<gene>
    <name evidence="2" type="ORF">NF867_11805</name>
</gene>
<keyword evidence="3" id="KW-1185">Reference proteome</keyword>
<dbReference type="PANTHER" id="PTHR42685">
    <property type="entry name" value="GERANYLGERANYL DIPHOSPHATE REDUCTASE"/>
    <property type="match status" value="1"/>
</dbReference>
<feature type="domain" description="FAD-binding" evidence="1">
    <location>
        <begin position="3"/>
        <end position="312"/>
    </location>
</feature>
<dbReference type="Proteomes" id="UP001155182">
    <property type="component" value="Unassembled WGS sequence"/>
</dbReference>
<accession>A0A9X2F2K7</accession>
<dbReference type="GO" id="GO:0071949">
    <property type="term" value="F:FAD binding"/>
    <property type="evidence" value="ECO:0007669"/>
    <property type="project" value="InterPro"/>
</dbReference>
<evidence type="ECO:0000313" key="2">
    <source>
        <dbReference type="EMBL" id="MCO4293549.1"/>
    </source>
</evidence>